<sequence>MKIAALILALASSALGLLSAWYWYRTSRIDPVPSWAKDCGTEPVIPEIGTLGWIAGFLEASQASSALNRKAALSTAAAVGLGALGNLLASWPIG</sequence>
<proteinExistence type="predicted"/>
<keyword evidence="2" id="KW-1185">Reference proteome</keyword>
<evidence type="ECO:0000313" key="2">
    <source>
        <dbReference type="Proteomes" id="UP000727456"/>
    </source>
</evidence>
<dbReference type="Proteomes" id="UP000727456">
    <property type="component" value="Unassembled WGS sequence"/>
</dbReference>
<protein>
    <submittedName>
        <fullName evidence="1">Uncharacterized protein</fullName>
    </submittedName>
</protein>
<gene>
    <name evidence="1" type="ORF">FHS31_002332</name>
</gene>
<dbReference type="EMBL" id="JAAOZC010000005">
    <property type="protein sequence ID" value="NIJ08711.1"/>
    <property type="molecule type" value="Genomic_DNA"/>
</dbReference>
<comment type="caution">
    <text evidence="1">The sequence shown here is derived from an EMBL/GenBank/DDBJ whole genome shotgun (WGS) entry which is preliminary data.</text>
</comment>
<dbReference type="RefSeq" id="WP_167073621.1">
    <property type="nucleotide sequence ID" value="NZ_JAAOZC010000005.1"/>
</dbReference>
<reference evidence="1 2" key="1">
    <citation type="submission" date="2020-03" db="EMBL/GenBank/DDBJ databases">
        <title>Genomic Encyclopedia of Type Strains, Phase III (KMG-III): the genomes of soil and plant-associated and newly described type strains.</title>
        <authorList>
            <person name="Whitman W."/>
        </authorList>
    </citation>
    <scope>NUCLEOTIDE SEQUENCE [LARGE SCALE GENOMIC DNA]</scope>
    <source>
        <strain evidence="1 2">CECT 8804</strain>
    </source>
</reference>
<evidence type="ECO:0000313" key="1">
    <source>
        <dbReference type="EMBL" id="NIJ08711.1"/>
    </source>
</evidence>
<accession>A0ABX0TYJ8</accession>
<name>A0ABX0TYJ8_9SPHN</name>
<organism evidence="1 2">
    <name type="scientific">Sphingomonas vulcanisoli</name>
    <dbReference type="NCBI Taxonomy" id="1658060"/>
    <lineage>
        <taxon>Bacteria</taxon>
        <taxon>Pseudomonadati</taxon>
        <taxon>Pseudomonadota</taxon>
        <taxon>Alphaproteobacteria</taxon>
        <taxon>Sphingomonadales</taxon>
        <taxon>Sphingomonadaceae</taxon>
        <taxon>Sphingomonas</taxon>
    </lineage>
</organism>